<organism evidence="2 3">
    <name type="scientific">Angomonas deanei</name>
    <dbReference type="NCBI Taxonomy" id="59799"/>
    <lineage>
        <taxon>Eukaryota</taxon>
        <taxon>Discoba</taxon>
        <taxon>Euglenozoa</taxon>
        <taxon>Kinetoplastea</taxon>
        <taxon>Metakinetoplastina</taxon>
        <taxon>Trypanosomatida</taxon>
        <taxon>Trypanosomatidae</taxon>
        <taxon>Strigomonadinae</taxon>
        <taxon>Angomonas</taxon>
    </lineage>
</organism>
<dbReference type="OrthoDB" id="255846at2759"/>
<sequence>MGGIKGGVGSFFLRRAAAKSVRQRHQTGPQYNKRKVFPRFQAGPVRPNRNSFSNFGGMPLRSASKGKNEKHYHQLHRRDAPGRQVASPTHQPEYTHHAHLTGDVRTIPEKDYTFGVYVDKSRYFDVDREDGSPSRQSDMDMGYQKERADKLMYSWKS</sequence>
<evidence type="ECO:0000256" key="1">
    <source>
        <dbReference type="SAM" id="MobiDB-lite"/>
    </source>
</evidence>
<proteinExistence type="predicted"/>
<evidence type="ECO:0000313" key="2">
    <source>
        <dbReference type="EMBL" id="CAD2215096.1"/>
    </source>
</evidence>
<evidence type="ECO:0000313" key="3">
    <source>
        <dbReference type="Proteomes" id="UP000515908"/>
    </source>
</evidence>
<accession>A0A7G2C5R8</accession>
<dbReference type="Proteomes" id="UP000515908">
    <property type="component" value="Chromosome 04"/>
</dbReference>
<reference evidence="2 3" key="1">
    <citation type="submission" date="2020-08" db="EMBL/GenBank/DDBJ databases">
        <authorList>
            <person name="Newling K."/>
            <person name="Davey J."/>
            <person name="Forrester S."/>
        </authorList>
    </citation>
    <scope>NUCLEOTIDE SEQUENCE [LARGE SCALE GENOMIC DNA]</scope>
    <source>
        <strain evidence="3">Crithidia deanei Carvalho (ATCC PRA-265)</strain>
    </source>
</reference>
<dbReference type="VEuPathDB" id="TriTrypDB:ADEAN_000254900"/>
<feature type="compositionally biased region" description="Basic and acidic residues" evidence="1">
    <location>
        <begin position="66"/>
        <end position="81"/>
    </location>
</feature>
<dbReference type="EMBL" id="LR877148">
    <property type="protein sequence ID" value="CAD2215096.1"/>
    <property type="molecule type" value="Genomic_DNA"/>
</dbReference>
<keyword evidence="3" id="KW-1185">Reference proteome</keyword>
<feature type="region of interest" description="Disordered" evidence="1">
    <location>
        <begin position="17"/>
        <end position="97"/>
    </location>
</feature>
<protein>
    <submittedName>
        <fullName evidence="2">Uncharacterized protein</fullName>
    </submittedName>
</protein>
<dbReference type="AlphaFoldDB" id="A0A7G2C5R8"/>
<gene>
    <name evidence="2" type="ORF">ADEAN_000254900</name>
</gene>
<name>A0A7G2C5R8_9TRYP</name>